<dbReference type="PANTHER" id="PTHR40036:SF1">
    <property type="entry name" value="MACROCIN O-METHYLTRANSFERASE"/>
    <property type="match status" value="1"/>
</dbReference>
<dbReference type="Gene3D" id="3.40.50.150">
    <property type="entry name" value="Vaccinia Virus protein VP39"/>
    <property type="match status" value="1"/>
</dbReference>
<keyword evidence="2" id="KW-0808">Transferase</keyword>
<organism evidence="2 3">
    <name type="scientific">Bradyrhizobium lablabi</name>
    <dbReference type="NCBI Taxonomy" id="722472"/>
    <lineage>
        <taxon>Bacteria</taxon>
        <taxon>Pseudomonadati</taxon>
        <taxon>Pseudomonadota</taxon>
        <taxon>Alphaproteobacteria</taxon>
        <taxon>Hyphomicrobiales</taxon>
        <taxon>Nitrobacteraceae</taxon>
        <taxon>Bradyrhizobium</taxon>
    </lineage>
</organism>
<dbReference type="EMBL" id="FNTI01000001">
    <property type="protein sequence ID" value="SEC22151.1"/>
    <property type="molecule type" value="Genomic_DNA"/>
</dbReference>
<dbReference type="PANTHER" id="PTHR40036">
    <property type="entry name" value="MACROCIN O-METHYLTRANSFERASE"/>
    <property type="match status" value="1"/>
</dbReference>
<dbReference type="Pfam" id="PF05711">
    <property type="entry name" value="TylF"/>
    <property type="match status" value="1"/>
</dbReference>
<reference evidence="2 3" key="1">
    <citation type="submission" date="2016-10" db="EMBL/GenBank/DDBJ databases">
        <authorList>
            <person name="de Groot N.N."/>
        </authorList>
    </citation>
    <scope>NUCLEOTIDE SEQUENCE [LARGE SCALE GENOMIC DNA]</scope>
    <source>
        <strain evidence="2 3">GAS522</strain>
    </source>
</reference>
<keyword evidence="2" id="KW-0489">Methyltransferase</keyword>
<dbReference type="SUPFAM" id="SSF53335">
    <property type="entry name" value="S-adenosyl-L-methionine-dependent methyltransferases"/>
    <property type="match status" value="1"/>
</dbReference>
<dbReference type="AlphaFoldDB" id="A0A1H4QRN6"/>
<accession>A0A1H4QRN6</accession>
<proteinExistence type="predicted"/>
<dbReference type="GO" id="GO:0032259">
    <property type="term" value="P:methylation"/>
    <property type="evidence" value="ECO:0007669"/>
    <property type="project" value="UniProtKB-KW"/>
</dbReference>
<dbReference type="InterPro" id="IPR008884">
    <property type="entry name" value="TylF_MeTrfase"/>
</dbReference>
<dbReference type="InterPro" id="IPR029063">
    <property type="entry name" value="SAM-dependent_MTases_sf"/>
</dbReference>
<dbReference type="Proteomes" id="UP000183208">
    <property type="component" value="Unassembled WGS sequence"/>
</dbReference>
<sequence length="256" mass="28608">MILKRWFSGSSAATAPEAPNDLKEQMNQLRNEVSLLRAQTMALEQRFATYYRERFNCIDKLADYLVGAELAGDYYEFGVSKGVTFSYAMRTMQGLFPAMNFIALDSFEGLPVPLGQDAVQGYTSGFQAGEFACSQEDFLNNVATSGGDVARIRTVAGWFDKSLVKGEPRIAGLGKVAAAWIDCDLYESTIPVLDFLTDRLSVGSVLLFDDWRCFRNLPDRGEQRACREWLARNPQIGLCEFVDFGFHGVSFTVERC</sequence>
<evidence type="ECO:0000313" key="3">
    <source>
        <dbReference type="Proteomes" id="UP000183208"/>
    </source>
</evidence>
<evidence type="ECO:0000313" key="2">
    <source>
        <dbReference type="EMBL" id="SEC22151.1"/>
    </source>
</evidence>
<feature type="coiled-coil region" evidence="1">
    <location>
        <begin position="19"/>
        <end position="46"/>
    </location>
</feature>
<name>A0A1H4QRN6_9BRAD</name>
<gene>
    <name evidence="2" type="ORF">SAMN05444171_0919</name>
</gene>
<evidence type="ECO:0000256" key="1">
    <source>
        <dbReference type="SAM" id="Coils"/>
    </source>
</evidence>
<protein>
    <submittedName>
        <fullName evidence="2">Macrocin-O-methyltransferase (TylF)</fullName>
    </submittedName>
</protein>
<keyword evidence="1" id="KW-0175">Coiled coil</keyword>
<dbReference type="OrthoDB" id="9811332at2"/>
<dbReference type="RefSeq" id="WP_074816116.1">
    <property type="nucleotide sequence ID" value="NZ_FNTI01000001.1"/>
</dbReference>
<dbReference type="GO" id="GO:0008168">
    <property type="term" value="F:methyltransferase activity"/>
    <property type="evidence" value="ECO:0007669"/>
    <property type="project" value="UniProtKB-KW"/>
</dbReference>